<feature type="transmembrane region" description="Helical" evidence="1">
    <location>
        <begin position="171"/>
        <end position="194"/>
    </location>
</feature>
<protein>
    <submittedName>
        <fullName evidence="2">Uncharacterized protein</fullName>
    </submittedName>
</protein>
<keyword evidence="1" id="KW-0812">Transmembrane</keyword>
<keyword evidence="1" id="KW-0472">Membrane</keyword>
<feature type="transmembrane region" description="Helical" evidence="1">
    <location>
        <begin position="277"/>
        <end position="295"/>
    </location>
</feature>
<feature type="transmembrane region" description="Helical" evidence="1">
    <location>
        <begin position="56"/>
        <end position="75"/>
    </location>
</feature>
<feature type="transmembrane region" description="Helical" evidence="1">
    <location>
        <begin position="12"/>
        <end position="35"/>
    </location>
</feature>
<evidence type="ECO:0000313" key="2">
    <source>
        <dbReference type="EMBL" id="KAK0513246.1"/>
    </source>
</evidence>
<accession>A0AA39R4D9</accession>
<comment type="caution">
    <text evidence="2">The sequence shown here is derived from an EMBL/GenBank/DDBJ whole genome shotgun (WGS) entry which is preliminary data.</text>
</comment>
<reference evidence="2" key="1">
    <citation type="submission" date="2023-03" db="EMBL/GenBank/DDBJ databases">
        <title>Complete genome of Cladonia borealis.</title>
        <authorList>
            <person name="Park H."/>
        </authorList>
    </citation>
    <scope>NUCLEOTIDE SEQUENCE</scope>
    <source>
        <strain evidence="2">ANT050790</strain>
    </source>
</reference>
<evidence type="ECO:0000256" key="1">
    <source>
        <dbReference type="SAM" id="Phobius"/>
    </source>
</evidence>
<dbReference type="AlphaFoldDB" id="A0AA39R4D9"/>
<evidence type="ECO:0000313" key="3">
    <source>
        <dbReference type="Proteomes" id="UP001166286"/>
    </source>
</evidence>
<keyword evidence="3" id="KW-1185">Reference proteome</keyword>
<dbReference type="Proteomes" id="UP001166286">
    <property type="component" value="Unassembled WGS sequence"/>
</dbReference>
<proteinExistence type="predicted"/>
<feature type="transmembrane region" description="Helical" evidence="1">
    <location>
        <begin position="206"/>
        <end position="228"/>
    </location>
</feature>
<keyword evidence="1" id="KW-1133">Transmembrane helix</keyword>
<dbReference type="EMBL" id="JAFEKC020000008">
    <property type="protein sequence ID" value="KAK0513246.1"/>
    <property type="molecule type" value="Genomic_DNA"/>
</dbReference>
<gene>
    <name evidence="2" type="ORF">JMJ35_004232</name>
</gene>
<name>A0AA39R4D9_9LECA</name>
<feature type="transmembrane region" description="Helical" evidence="1">
    <location>
        <begin position="140"/>
        <end position="159"/>
    </location>
</feature>
<feature type="transmembrane region" description="Helical" evidence="1">
    <location>
        <begin position="234"/>
        <end position="256"/>
    </location>
</feature>
<sequence>MSSFISQEPPLYNLSGALIFTAYVLSALFLTAFITRSLVAQHKKSSHKRKHGREKHIRTFSALSVLNFSTLSYHMPNYLIVSYQAWSKSHGYQLPGSLFGSNSLLGTREQRVPLHIWSWLTNSTLFADFATTICSNNARFWWTQQALLITMAWSVFMSLEGRRRKIPHLWAYASISQILPVSFAQNLFFLAILVSPAAEKDEMVWVAHPMLLLVSLATYYVFVGLAPYVVGTNAFIGVVITIRLLLFCPLYMPVIVPSDSGKEYLKARDTQHIFRRIMGYVGTCSLILFVVQTLISFRETGFDISRILGAIHDSPAISALGYDYVLSLVSACLWSSMVGSYLA</sequence>
<organism evidence="2 3">
    <name type="scientific">Cladonia borealis</name>
    <dbReference type="NCBI Taxonomy" id="184061"/>
    <lineage>
        <taxon>Eukaryota</taxon>
        <taxon>Fungi</taxon>
        <taxon>Dikarya</taxon>
        <taxon>Ascomycota</taxon>
        <taxon>Pezizomycotina</taxon>
        <taxon>Lecanoromycetes</taxon>
        <taxon>OSLEUM clade</taxon>
        <taxon>Lecanoromycetidae</taxon>
        <taxon>Lecanorales</taxon>
        <taxon>Lecanorineae</taxon>
        <taxon>Cladoniaceae</taxon>
        <taxon>Cladonia</taxon>
    </lineage>
</organism>